<reference evidence="1" key="4">
    <citation type="submission" date="2019-03" db="UniProtKB">
        <authorList>
            <consortium name="EnsemblPlants"/>
        </authorList>
    </citation>
    <scope>IDENTIFICATION</scope>
</reference>
<protein>
    <submittedName>
        <fullName evidence="1">Uncharacterized protein</fullName>
    </submittedName>
</protein>
<dbReference type="AlphaFoldDB" id="A0A453LGW4"/>
<evidence type="ECO:0000313" key="2">
    <source>
        <dbReference type="Proteomes" id="UP000015105"/>
    </source>
</evidence>
<dbReference type="Gramene" id="AET5Gv20760200.5">
    <property type="protein sequence ID" value="AET5Gv20760200.5"/>
    <property type="gene ID" value="AET5Gv20760200"/>
</dbReference>
<accession>A0A453LGW4</accession>
<organism evidence="1 2">
    <name type="scientific">Aegilops tauschii subsp. strangulata</name>
    <name type="common">Goatgrass</name>
    <dbReference type="NCBI Taxonomy" id="200361"/>
    <lineage>
        <taxon>Eukaryota</taxon>
        <taxon>Viridiplantae</taxon>
        <taxon>Streptophyta</taxon>
        <taxon>Embryophyta</taxon>
        <taxon>Tracheophyta</taxon>
        <taxon>Spermatophyta</taxon>
        <taxon>Magnoliopsida</taxon>
        <taxon>Liliopsida</taxon>
        <taxon>Poales</taxon>
        <taxon>Poaceae</taxon>
        <taxon>BOP clade</taxon>
        <taxon>Pooideae</taxon>
        <taxon>Triticodae</taxon>
        <taxon>Triticeae</taxon>
        <taxon>Triticinae</taxon>
        <taxon>Aegilops</taxon>
    </lineage>
</organism>
<sequence length="59" mass="6772">MKQIANTCNGLHVDIASSLEHLLDLCRDFLSIIRIFLQNNAGLLIYSRKRNYDFVVTGF</sequence>
<dbReference type="Proteomes" id="UP000015105">
    <property type="component" value="Chromosome 5D"/>
</dbReference>
<reference evidence="1" key="3">
    <citation type="journal article" date="2017" name="Nature">
        <title>Genome sequence of the progenitor of the wheat D genome Aegilops tauschii.</title>
        <authorList>
            <person name="Luo M.C."/>
            <person name="Gu Y.Q."/>
            <person name="Puiu D."/>
            <person name="Wang H."/>
            <person name="Twardziok S.O."/>
            <person name="Deal K.R."/>
            <person name="Huo N."/>
            <person name="Zhu T."/>
            <person name="Wang L."/>
            <person name="Wang Y."/>
            <person name="McGuire P.E."/>
            <person name="Liu S."/>
            <person name="Long H."/>
            <person name="Ramasamy R.K."/>
            <person name="Rodriguez J.C."/>
            <person name="Van S.L."/>
            <person name="Yuan L."/>
            <person name="Wang Z."/>
            <person name="Xia Z."/>
            <person name="Xiao L."/>
            <person name="Anderson O.D."/>
            <person name="Ouyang S."/>
            <person name="Liang Y."/>
            <person name="Zimin A.V."/>
            <person name="Pertea G."/>
            <person name="Qi P."/>
            <person name="Bennetzen J.L."/>
            <person name="Dai X."/>
            <person name="Dawson M.W."/>
            <person name="Muller H.G."/>
            <person name="Kugler K."/>
            <person name="Rivarola-Duarte L."/>
            <person name="Spannagl M."/>
            <person name="Mayer K.F.X."/>
            <person name="Lu F.H."/>
            <person name="Bevan M.W."/>
            <person name="Leroy P."/>
            <person name="Li P."/>
            <person name="You F.M."/>
            <person name="Sun Q."/>
            <person name="Liu Z."/>
            <person name="Lyons E."/>
            <person name="Wicker T."/>
            <person name="Salzberg S.L."/>
            <person name="Devos K.M."/>
            <person name="Dvorak J."/>
        </authorList>
    </citation>
    <scope>NUCLEOTIDE SEQUENCE [LARGE SCALE GENOMIC DNA]</scope>
    <source>
        <strain evidence="1">cv. AL8/78</strain>
    </source>
</reference>
<dbReference type="EnsemblPlants" id="AET5Gv20760200.5">
    <property type="protein sequence ID" value="AET5Gv20760200.5"/>
    <property type="gene ID" value="AET5Gv20760200"/>
</dbReference>
<keyword evidence="2" id="KW-1185">Reference proteome</keyword>
<reference evidence="1" key="5">
    <citation type="journal article" date="2021" name="G3 (Bethesda)">
        <title>Aegilops tauschii genome assembly Aet v5.0 features greater sequence contiguity and improved annotation.</title>
        <authorList>
            <person name="Wang L."/>
            <person name="Zhu T."/>
            <person name="Rodriguez J.C."/>
            <person name="Deal K.R."/>
            <person name="Dubcovsky J."/>
            <person name="McGuire P.E."/>
            <person name="Lux T."/>
            <person name="Spannagl M."/>
            <person name="Mayer K.F.X."/>
            <person name="Baldrich P."/>
            <person name="Meyers B.C."/>
            <person name="Huo N."/>
            <person name="Gu Y.Q."/>
            <person name="Zhou H."/>
            <person name="Devos K.M."/>
            <person name="Bennetzen J.L."/>
            <person name="Unver T."/>
            <person name="Budak H."/>
            <person name="Gulick P.J."/>
            <person name="Galiba G."/>
            <person name="Kalapos B."/>
            <person name="Nelson D.R."/>
            <person name="Li P."/>
            <person name="You F.M."/>
            <person name="Luo M.C."/>
            <person name="Dvorak J."/>
        </authorList>
    </citation>
    <scope>NUCLEOTIDE SEQUENCE [LARGE SCALE GENOMIC DNA]</scope>
    <source>
        <strain evidence="1">cv. AL8/78</strain>
    </source>
</reference>
<reference evidence="2" key="1">
    <citation type="journal article" date="2014" name="Science">
        <title>Ancient hybridizations among the ancestral genomes of bread wheat.</title>
        <authorList>
            <consortium name="International Wheat Genome Sequencing Consortium,"/>
            <person name="Marcussen T."/>
            <person name="Sandve S.R."/>
            <person name="Heier L."/>
            <person name="Spannagl M."/>
            <person name="Pfeifer M."/>
            <person name="Jakobsen K.S."/>
            <person name="Wulff B.B."/>
            <person name="Steuernagel B."/>
            <person name="Mayer K.F."/>
            <person name="Olsen O.A."/>
        </authorList>
    </citation>
    <scope>NUCLEOTIDE SEQUENCE [LARGE SCALE GENOMIC DNA]</scope>
    <source>
        <strain evidence="2">cv. AL8/78</strain>
    </source>
</reference>
<name>A0A453LGW4_AEGTS</name>
<proteinExistence type="predicted"/>
<reference evidence="2" key="2">
    <citation type="journal article" date="2017" name="Nat. Plants">
        <title>The Aegilops tauschii genome reveals multiple impacts of transposons.</title>
        <authorList>
            <person name="Zhao G."/>
            <person name="Zou C."/>
            <person name="Li K."/>
            <person name="Wang K."/>
            <person name="Li T."/>
            <person name="Gao L."/>
            <person name="Zhang X."/>
            <person name="Wang H."/>
            <person name="Yang Z."/>
            <person name="Liu X."/>
            <person name="Jiang W."/>
            <person name="Mao L."/>
            <person name="Kong X."/>
            <person name="Jiao Y."/>
            <person name="Jia J."/>
        </authorList>
    </citation>
    <scope>NUCLEOTIDE SEQUENCE [LARGE SCALE GENOMIC DNA]</scope>
    <source>
        <strain evidence="2">cv. AL8/78</strain>
    </source>
</reference>
<evidence type="ECO:0000313" key="1">
    <source>
        <dbReference type="EnsemblPlants" id="AET5Gv20760200.5"/>
    </source>
</evidence>